<dbReference type="GO" id="GO:0005886">
    <property type="term" value="C:plasma membrane"/>
    <property type="evidence" value="ECO:0007669"/>
    <property type="project" value="TreeGrafter"/>
</dbReference>
<feature type="transmembrane region" description="Helical" evidence="6">
    <location>
        <begin position="298"/>
        <end position="318"/>
    </location>
</feature>
<dbReference type="GO" id="GO:0015171">
    <property type="term" value="F:amino acid transmembrane transporter activity"/>
    <property type="evidence" value="ECO:0007669"/>
    <property type="project" value="TreeGrafter"/>
</dbReference>
<dbReference type="PANTHER" id="PTHR43243:SF4">
    <property type="entry name" value="CATIONIC AMINO ACID TRANSPORTER 4"/>
    <property type="match status" value="1"/>
</dbReference>
<organism evidence="7">
    <name type="scientific">Darwinula stevensoni</name>
    <dbReference type="NCBI Taxonomy" id="69355"/>
    <lineage>
        <taxon>Eukaryota</taxon>
        <taxon>Metazoa</taxon>
        <taxon>Ecdysozoa</taxon>
        <taxon>Arthropoda</taxon>
        <taxon>Crustacea</taxon>
        <taxon>Oligostraca</taxon>
        <taxon>Ostracoda</taxon>
        <taxon>Podocopa</taxon>
        <taxon>Podocopida</taxon>
        <taxon>Darwinulocopina</taxon>
        <taxon>Darwinuloidea</taxon>
        <taxon>Darwinulidae</taxon>
        <taxon>Darwinula</taxon>
    </lineage>
</organism>
<dbReference type="PANTHER" id="PTHR43243">
    <property type="entry name" value="INNER MEMBRANE TRANSPORTER YGJI-RELATED"/>
    <property type="match status" value="1"/>
</dbReference>
<keyword evidence="8" id="KW-1185">Reference proteome</keyword>
<dbReference type="Proteomes" id="UP000677054">
    <property type="component" value="Unassembled WGS sequence"/>
</dbReference>
<feature type="transmembrane region" description="Helical" evidence="6">
    <location>
        <begin position="330"/>
        <end position="349"/>
    </location>
</feature>
<evidence type="ECO:0000256" key="5">
    <source>
        <dbReference type="ARBA" id="ARBA00023136"/>
    </source>
</evidence>
<dbReference type="AlphaFoldDB" id="A0A7R8X868"/>
<feature type="transmembrane region" description="Helical" evidence="6">
    <location>
        <begin position="417"/>
        <end position="443"/>
    </location>
</feature>
<evidence type="ECO:0008006" key="9">
    <source>
        <dbReference type="Google" id="ProtNLM"/>
    </source>
</evidence>
<accession>A0A7R8X868</accession>
<dbReference type="InterPro" id="IPR002293">
    <property type="entry name" value="AA/rel_permease1"/>
</dbReference>
<sequence length="622" mass="66832">MVINVMRHKNCPYSLSVESVQFNARNRRKMGTLAILQSLPVLKPSLNTNSAPGFATQSGTQPIFRLRRITHDSDSKDSFSKPVLAVGGVTMTCTSLKSVLKRLSRTRKLDNASKMETPLLRCLTTCQATLLGMGTMIGAGVYVLEGGVAREEAGPSAILCFLFAGIVTLFAAFCFAEFGVLIPKAGSAYVYTYITLGEFWAFLIGWNLLVSTICGCIASLQGHSDVRLPVAVPLCHTFSGYVDDLANGFIRNSTRAIFGTMDVPYLQATPDIIASLLCLGMVLVKVSGVRTSAIVNNFVTITNFCVILFVICAGLYFADGANWKGPFFPMGFAGFLKGAGTCFFAYPGFEDITFASEEMIAPGKSIPIAICVSMGISMALYMLFSAALTLSVPYSTIDTVAAAPNALARHGLHWSKYVVSVGAISGALSALYGSLFISSRVTYSMAQDGLLFPILSRVSKSTRTPTVAVVVTGCTSAFLALIFETKDMIKMTNIGALSAYIIVSAALVLLRYDPPMDLAHMSYSIHKGRRRYSPAFEDSDDEEELLPYTGCGAKRAVRACLQGISRSRVVSTCVLTIVVAAAVLAIIVRVKYDSLLDVQLSTIFALAIPTIMLELGPRLQDG</sequence>
<keyword evidence="3 6" id="KW-0812">Transmembrane</keyword>
<dbReference type="Pfam" id="PF13520">
    <property type="entry name" value="AA_permease_2"/>
    <property type="match status" value="1"/>
</dbReference>
<dbReference type="EMBL" id="LR899658">
    <property type="protein sequence ID" value="CAD7241495.1"/>
    <property type="molecule type" value="Genomic_DNA"/>
</dbReference>
<feature type="transmembrane region" description="Helical" evidence="6">
    <location>
        <begin position="199"/>
        <end position="220"/>
    </location>
</feature>
<feature type="transmembrane region" description="Helical" evidence="6">
    <location>
        <begin position="156"/>
        <end position="178"/>
    </location>
</feature>
<evidence type="ECO:0000256" key="2">
    <source>
        <dbReference type="ARBA" id="ARBA00022448"/>
    </source>
</evidence>
<reference evidence="7" key="1">
    <citation type="submission" date="2020-11" db="EMBL/GenBank/DDBJ databases">
        <authorList>
            <person name="Tran Van P."/>
        </authorList>
    </citation>
    <scope>NUCLEOTIDE SEQUENCE</scope>
</reference>
<dbReference type="Gene3D" id="1.20.1740.10">
    <property type="entry name" value="Amino acid/polyamine transporter I"/>
    <property type="match status" value="1"/>
</dbReference>
<protein>
    <recommendedName>
        <fullName evidence="9">Cationic amino acid transporter</fullName>
    </recommendedName>
</protein>
<feature type="transmembrane region" description="Helical" evidence="6">
    <location>
        <begin position="494"/>
        <end position="512"/>
    </location>
</feature>
<evidence type="ECO:0000313" key="8">
    <source>
        <dbReference type="Proteomes" id="UP000677054"/>
    </source>
</evidence>
<dbReference type="EMBL" id="CAJPEV010000141">
    <property type="protein sequence ID" value="CAG0881277.1"/>
    <property type="molecule type" value="Genomic_DNA"/>
</dbReference>
<feature type="transmembrane region" description="Helical" evidence="6">
    <location>
        <begin position="569"/>
        <end position="592"/>
    </location>
</feature>
<feature type="transmembrane region" description="Helical" evidence="6">
    <location>
        <begin position="598"/>
        <end position="616"/>
    </location>
</feature>
<feature type="transmembrane region" description="Helical" evidence="6">
    <location>
        <begin position="265"/>
        <end position="286"/>
    </location>
</feature>
<evidence type="ECO:0000256" key="6">
    <source>
        <dbReference type="SAM" id="Phobius"/>
    </source>
</evidence>
<keyword evidence="5 6" id="KW-0472">Membrane</keyword>
<comment type="subcellular location">
    <subcellularLocation>
        <location evidence="1">Membrane</location>
        <topology evidence="1">Multi-pass membrane protein</topology>
    </subcellularLocation>
</comment>
<dbReference type="OrthoDB" id="3900342at2759"/>
<keyword evidence="2" id="KW-0813">Transport</keyword>
<feature type="transmembrane region" description="Helical" evidence="6">
    <location>
        <begin position="120"/>
        <end position="144"/>
    </location>
</feature>
<keyword evidence="4 6" id="KW-1133">Transmembrane helix</keyword>
<proteinExistence type="predicted"/>
<evidence type="ECO:0000256" key="1">
    <source>
        <dbReference type="ARBA" id="ARBA00004141"/>
    </source>
</evidence>
<feature type="transmembrane region" description="Helical" evidence="6">
    <location>
        <begin position="464"/>
        <end position="482"/>
    </location>
</feature>
<feature type="transmembrane region" description="Helical" evidence="6">
    <location>
        <begin position="370"/>
        <end position="397"/>
    </location>
</feature>
<evidence type="ECO:0000313" key="7">
    <source>
        <dbReference type="EMBL" id="CAD7241495.1"/>
    </source>
</evidence>
<name>A0A7R8X868_9CRUS</name>
<evidence type="ECO:0000256" key="4">
    <source>
        <dbReference type="ARBA" id="ARBA00022989"/>
    </source>
</evidence>
<gene>
    <name evidence="7" type="ORF">DSTB1V02_LOCUS1483</name>
</gene>
<evidence type="ECO:0000256" key="3">
    <source>
        <dbReference type="ARBA" id="ARBA00022692"/>
    </source>
</evidence>